<dbReference type="AlphaFoldDB" id="A0A0F9XNV6"/>
<organism evidence="1">
    <name type="scientific">marine sediment metagenome</name>
    <dbReference type="NCBI Taxonomy" id="412755"/>
    <lineage>
        <taxon>unclassified sequences</taxon>
        <taxon>metagenomes</taxon>
        <taxon>ecological metagenomes</taxon>
    </lineage>
</organism>
<comment type="caution">
    <text evidence="1">The sequence shown here is derived from an EMBL/GenBank/DDBJ whole genome shotgun (WGS) entry which is preliminary data.</text>
</comment>
<name>A0A0F9XNV6_9ZZZZ</name>
<accession>A0A0F9XNV6</accession>
<sequence length="56" mass="6728">MSVYSHYFHWIIRVNPVTNGASGHYIRKESRLAICFDRFQNLIDIKILDLMILFRD</sequence>
<dbReference type="EMBL" id="LAZR01000083">
    <property type="protein sequence ID" value="KKN93928.1"/>
    <property type="molecule type" value="Genomic_DNA"/>
</dbReference>
<reference evidence="1" key="1">
    <citation type="journal article" date="2015" name="Nature">
        <title>Complex archaea that bridge the gap between prokaryotes and eukaryotes.</title>
        <authorList>
            <person name="Spang A."/>
            <person name="Saw J.H."/>
            <person name="Jorgensen S.L."/>
            <person name="Zaremba-Niedzwiedzka K."/>
            <person name="Martijn J."/>
            <person name="Lind A.E."/>
            <person name="van Eijk R."/>
            <person name="Schleper C."/>
            <person name="Guy L."/>
            <person name="Ettema T.J."/>
        </authorList>
    </citation>
    <scope>NUCLEOTIDE SEQUENCE</scope>
</reference>
<proteinExistence type="predicted"/>
<gene>
    <name evidence="1" type="ORF">LCGC14_0194270</name>
</gene>
<evidence type="ECO:0000313" key="1">
    <source>
        <dbReference type="EMBL" id="KKN93928.1"/>
    </source>
</evidence>
<protein>
    <submittedName>
        <fullName evidence="1">Uncharacterized protein</fullName>
    </submittedName>
</protein>